<reference evidence="1" key="1">
    <citation type="submission" date="2019-10" db="EMBL/GenBank/DDBJ databases">
        <authorList>
            <consortium name="DOE Joint Genome Institute"/>
            <person name="Kuo A."/>
            <person name="Miyauchi S."/>
            <person name="Kiss E."/>
            <person name="Drula E."/>
            <person name="Kohler A."/>
            <person name="Sanchez-Garcia M."/>
            <person name="Andreopoulos B."/>
            <person name="Barry K.W."/>
            <person name="Bonito G."/>
            <person name="Buee M."/>
            <person name="Carver A."/>
            <person name="Chen C."/>
            <person name="Cichocki N."/>
            <person name="Clum A."/>
            <person name="Culley D."/>
            <person name="Crous P.W."/>
            <person name="Fauchery L."/>
            <person name="Girlanda M."/>
            <person name="Hayes R."/>
            <person name="Keri Z."/>
            <person name="LaButti K."/>
            <person name="Lipzen A."/>
            <person name="Lombard V."/>
            <person name="Magnuson J."/>
            <person name="Maillard F."/>
            <person name="Morin E."/>
            <person name="Murat C."/>
            <person name="Nolan M."/>
            <person name="Ohm R."/>
            <person name="Pangilinan J."/>
            <person name="Pereira M."/>
            <person name="Perotto S."/>
            <person name="Peter M."/>
            <person name="Riley R."/>
            <person name="Sitrit Y."/>
            <person name="Stielow B."/>
            <person name="Szollosi G."/>
            <person name="Zifcakova L."/>
            <person name="Stursova M."/>
            <person name="Spatafora J.W."/>
            <person name="Tedersoo L."/>
            <person name="Vaario L.-M."/>
            <person name="Yamada A."/>
            <person name="Yan M."/>
            <person name="Wang P."/>
            <person name="Xu J."/>
            <person name="Bruns T."/>
            <person name="Baldrian P."/>
            <person name="Vilgalys R."/>
            <person name="Henrissat B."/>
            <person name="Grigoriev I.V."/>
            <person name="Hibbett D."/>
            <person name="Nagy L.G."/>
            <person name="Martin F.M."/>
        </authorList>
    </citation>
    <scope>NUCLEOTIDE SEQUENCE</scope>
    <source>
        <strain evidence="1">Prilba</strain>
    </source>
</reference>
<dbReference type="Proteomes" id="UP000759537">
    <property type="component" value="Unassembled WGS sequence"/>
</dbReference>
<organism evidence="1 2">
    <name type="scientific">Russula ochroleuca</name>
    <dbReference type="NCBI Taxonomy" id="152965"/>
    <lineage>
        <taxon>Eukaryota</taxon>
        <taxon>Fungi</taxon>
        <taxon>Dikarya</taxon>
        <taxon>Basidiomycota</taxon>
        <taxon>Agaricomycotina</taxon>
        <taxon>Agaricomycetes</taxon>
        <taxon>Russulales</taxon>
        <taxon>Russulaceae</taxon>
        <taxon>Russula</taxon>
    </lineage>
</organism>
<evidence type="ECO:0000313" key="2">
    <source>
        <dbReference type="Proteomes" id="UP000759537"/>
    </source>
</evidence>
<comment type="caution">
    <text evidence="1">The sequence shown here is derived from an EMBL/GenBank/DDBJ whole genome shotgun (WGS) entry which is preliminary data.</text>
</comment>
<sequence length="203" mass="22597">MSRLNDGLPKRSADLIRLVFLETESNKQRERSDTLAECDVAKYCTDRRKMVQEGATRVMPCRTAGISKTLDQGVETVLGDLRLKWFHMRKTILNGPGGSPTDVAQSRSCARSAKATEPVFGSESRSIKQIRFERLAVPRSRDGNPTSTKNHFGILNFPGRSSFGLPVTPTHTPIVYQPEILAEIGLEVNKNGSSFESDFKRVK</sequence>
<accession>A0A9P5MP81</accession>
<name>A0A9P5MP81_9AGAM</name>
<protein>
    <submittedName>
        <fullName evidence="1">Uncharacterized protein</fullName>
    </submittedName>
</protein>
<keyword evidence="2" id="KW-1185">Reference proteome</keyword>
<dbReference type="EMBL" id="WHVB01000025">
    <property type="protein sequence ID" value="KAF8470383.1"/>
    <property type="molecule type" value="Genomic_DNA"/>
</dbReference>
<gene>
    <name evidence="1" type="ORF">DFH94DRAFT_685025</name>
</gene>
<dbReference type="AlphaFoldDB" id="A0A9P5MP81"/>
<reference evidence="1" key="2">
    <citation type="journal article" date="2020" name="Nat. Commun.">
        <title>Large-scale genome sequencing of mycorrhizal fungi provides insights into the early evolution of symbiotic traits.</title>
        <authorList>
            <person name="Miyauchi S."/>
            <person name="Kiss E."/>
            <person name="Kuo A."/>
            <person name="Drula E."/>
            <person name="Kohler A."/>
            <person name="Sanchez-Garcia M."/>
            <person name="Morin E."/>
            <person name="Andreopoulos B."/>
            <person name="Barry K.W."/>
            <person name="Bonito G."/>
            <person name="Buee M."/>
            <person name="Carver A."/>
            <person name="Chen C."/>
            <person name="Cichocki N."/>
            <person name="Clum A."/>
            <person name="Culley D."/>
            <person name="Crous P.W."/>
            <person name="Fauchery L."/>
            <person name="Girlanda M."/>
            <person name="Hayes R.D."/>
            <person name="Keri Z."/>
            <person name="LaButti K."/>
            <person name="Lipzen A."/>
            <person name="Lombard V."/>
            <person name="Magnuson J."/>
            <person name="Maillard F."/>
            <person name="Murat C."/>
            <person name="Nolan M."/>
            <person name="Ohm R.A."/>
            <person name="Pangilinan J."/>
            <person name="Pereira M.F."/>
            <person name="Perotto S."/>
            <person name="Peter M."/>
            <person name="Pfister S."/>
            <person name="Riley R."/>
            <person name="Sitrit Y."/>
            <person name="Stielow J.B."/>
            <person name="Szollosi G."/>
            <person name="Zifcakova L."/>
            <person name="Stursova M."/>
            <person name="Spatafora J.W."/>
            <person name="Tedersoo L."/>
            <person name="Vaario L.M."/>
            <person name="Yamada A."/>
            <person name="Yan M."/>
            <person name="Wang P."/>
            <person name="Xu J."/>
            <person name="Bruns T."/>
            <person name="Baldrian P."/>
            <person name="Vilgalys R."/>
            <person name="Dunand C."/>
            <person name="Henrissat B."/>
            <person name="Grigoriev I.V."/>
            <person name="Hibbett D."/>
            <person name="Nagy L.G."/>
            <person name="Martin F.M."/>
        </authorList>
    </citation>
    <scope>NUCLEOTIDE SEQUENCE</scope>
    <source>
        <strain evidence="1">Prilba</strain>
    </source>
</reference>
<evidence type="ECO:0000313" key="1">
    <source>
        <dbReference type="EMBL" id="KAF8470383.1"/>
    </source>
</evidence>
<proteinExistence type="predicted"/>